<reference evidence="2" key="1">
    <citation type="journal article" date="2013" name="Nat. Genet.">
        <title>The Capsella rubella genome and the genomic consequences of rapid mating system evolution.</title>
        <authorList>
            <person name="Slotte T."/>
            <person name="Hazzouri K.M."/>
            <person name="Agren J.A."/>
            <person name="Koenig D."/>
            <person name="Maumus F."/>
            <person name="Guo Y.L."/>
            <person name="Steige K."/>
            <person name="Platts A.E."/>
            <person name="Escobar J.S."/>
            <person name="Newman L.K."/>
            <person name="Wang W."/>
            <person name="Mandakova T."/>
            <person name="Vello E."/>
            <person name="Smith L.M."/>
            <person name="Henz S.R."/>
            <person name="Steffen J."/>
            <person name="Takuno S."/>
            <person name="Brandvain Y."/>
            <person name="Coop G."/>
            <person name="Andolfatto P."/>
            <person name="Hu T.T."/>
            <person name="Blanchette M."/>
            <person name="Clark R.M."/>
            <person name="Quesneville H."/>
            <person name="Nordborg M."/>
            <person name="Gaut B.S."/>
            <person name="Lysak M.A."/>
            <person name="Jenkins J."/>
            <person name="Grimwood J."/>
            <person name="Chapman J."/>
            <person name="Prochnik S."/>
            <person name="Shu S."/>
            <person name="Rokhsar D."/>
            <person name="Schmutz J."/>
            <person name="Weigel D."/>
            <person name="Wright S.I."/>
        </authorList>
    </citation>
    <scope>NUCLEOTIDE SEQUENCE [LARGE SCALE GENOMIC DNA]</scope>
    <source>
        <strain evidence="2">cv. Monte Gargano</strain>
    </source>
</reference>
<sequence length="156" mass="17912">MIYIPIPLVTDIIRKVGMQGFRYLGPFIAASHVFKEMVFSKAVLREVDLYEFLFHGHIASVSSIYRTFLLRRLASQNPIAQFVESMRLLTLLGPSQERLDLLGDVACYSIYARYAYGLFLIYCGALEEGQEVLENFLHKLSNFDRAVMISEQVETF</sequence>
<feature type="non-terminal residue" evidence="1">
    <location>
        <position position="156"/>
    </location>
</feature>
<gene>
    <name evidence="1" type="ORF">CARUB_v10002947mg</name>
</gene>
<proteinExistence type="predicted"/>
<dbReference type="EMBL" id="KB870810">
    <property type="protein sequence ID" value="EOA19621.1"/>
    <property type="molecule type" value="Genomic_DNA"/>
</dbReference>
<protein>
    <submittedName>
        <fullName evidence="1">Uncharacterized protein</fullName>
    </submittedName>
</protein>
<evidence type="ECO:0000313" key="1">
    <source>
        <dbReference type="EMBL" id="EOA19621.1"/>
    </source>
</evidence>
<dbReference type="AlphaFoldDB" id="R0FCT2"/>
<evidence type="ECO:0000313" key="2">
    <source>
        <dbReference type="Proteomes" id="UP000029121"/>
    </source>
</evidence>
<dbReference type="Proteomes" id="UP000029121">
    <property type="component" value="Unassembled WGS sequence"/>
</dbReference>
<organism evidence="1 2">
    <name type="scientific">Capsella rubella</name>
    <dbReference type="NCBI Taxonomy" id="81985"/>
    <lineage>
        <taxon>Eukaryota</taxon>
        <taxon>Viridiplantae</taxon>
        <taxon>Streptophyta</taxon>
        <taxon>Embryophyta</taxon>
        <taxon>Tracheophyta</taxon>
        <taxon>Spermatophyta</taxon>
        <taxon>Magnoliopsida</taxon>
        <taxon>eudicotyledons</taxon>
        <taxon>Gunneridae</taxon>
        <taxon>Pentapetalae</taxon>
        <taxon>rosids</taxon>
        <taxon>malvids</taxon>
        <taxon>Brassicales</taxon>
        <taxon>Brassicaceae</taxon>
        <taxon>Camelineae</taxon>
        <taxon>Capsella</taxon>
    </lineage>
</organism>
<accession>R0FCT2</accession>
<name>R0FCT2_9BRAS</name>
<keyword evidence="2" id="KW-1185">Reference proteome</keyword>